<name>A0A1H4GFB5_9SPHI</name>
<dbReference type="InterPro" id="IPR017850">
    <property type="entry name" value="Alkaline_phosphatase_core_sf"/>
</dbReference>
<keyword evidence="1" id="KW-0732">Signal</keyword>
<dbReference type="Pfam" id="PF01663">
    <property type="entry name" value="Phosphodiest"/>
    <property type="match status" value="1"/>
</dbReference>
<evidence type="ECO:0000256" key="1">
    <source>
        <dbReference type="SAM" id="SignalP"/>
    </source>
</evidence>
<dbReference type="PANTHER" id="PTHR10151:SF120">
    <property type="entry name" value="BIS(5'-ADENOSYL)-TRIPHOSPHATASE"/>
    <property type="match status" value="1"/>
</dbReference>
<dbReference type="GO" id="GO:0016787">
    <property type="term" value="F:hydrolase activity"/>
    <property type="evidence" value="ECO:0007669"/>
    <property type="project" value="UniProtKB-ARBA"/>
</dbReference>
<dbReference type="EMBL" id="FNRA01000010">
    <property type="protein sequence ID" value="SEB08313.1"/>
    <property type="molecule type" value="Genomic_DNA"/>
</dbReference>
<reference evidence="2 3" key="1">
    <citation type="submission" date="2016-10" db="EMBL/GenBank/DDBJ databases">
        <authorList>
            <person name="de Groot N.N."/>
        </authorList>
    </citation>
    <scope>NUCLEOTIDE SEQUENCE [LARGE SCALE GENOMIC DNA]</scope>
    <source>
        <strain evidence="2 3">DSM 19033</strain>
    </source>
</reference>
<dbReference type="SUPFAM" id="SSF53649">
    <property type="entry name" value="Alkaline phosphatase-like"/>
    <property type="match status" value="1"/>
</dbReference>
<gene>
    <name evidence="2" type="ORF">SAMN05443550_1106</name>
</gene>
<protein>
    <submittedName>
        <fullName evidence="2">Predicted pyrophosphatase or phosphodiesterase, AlkP superfamily</fullName>
    </submittedName>
</protein>
<dbReference type="Gene3D" id="3.40.720.10">
    <property type="entry name" value="Alkaline Phosphatase, subunit A"/>
    <property type="match status" value="1"/>
</dbReference>
<dbReference type="STRING" id="425514.SAMN05443550_1106"/>
<feature type="signal peptide" evidence="1">
    <location>
        <begin position="1"/>
        <end position="25"/>
    </location>
</feature>
<dbReference type="AlphaFoldDB" id="A0A1H4GFB5"/>
<evidence type="ECO:0000313" key="3">
    <source>
        <dbReference type="Proteomes" id="UP000198850"/>
    </source>
</evidence>
<proteinExistence type="predicted"/>
<dbReference type="OrthoDB" id="9779418at2"/>
<evidence type="ECO:0000313" key="2">
    <source>
        <dbReference type="EMBL" id="SEB08313.1"/>
    </source>
</evidence>
<accession>A0A1H4GFB5</accession>
<dbReference type="PANTHER" id="PTHR10151">
    <property type="entry name" value="ECTONUCLEOTIDE PYROPHOSPHATASE/PHOSPHODIESTERASE"/>
    <property type="match status" value="1"/>
</dbReference>
<dbReference type="CDD" id="cd16018">
    <property type="entry name" value="Enpp"/>
    <property type="match status" value="1"/>
</dbReference>
<sequence length="439" mass="47673">MAIIMKKQFSITLLALFMITGQLMAQTAKHVIFLTIDGFRPDFYLDSEWKMPNLHALMKDGAYAKGVNSVFPSVTYPSHTTIVTGVQPAKHGIFYNNIFTPDGAPQQPYWQDSSIHVQTIWKAAKEKGMTVASLYWPVSANAPVDYNIPDIGSLGEAVLEQYSLPQGFYAEVKKEVFGGVDKIDAGKNQNVAKIAAYVIEKSKPELMTIHLFSADGAQHAVGRYGIRVQEAVADADAAVGIIIDALKAAGIWESTVFLIGGDHGFYDVKKTISPNVWLKEAGLINDLKTGDWKAQFNSAGGSAYLYLKDPADKATINKVKAILEAQPDSVKQYYRLISKEQMDKGGYNPNVAFALTGEHDAAFSTTTTGDAVKTGKGGTHGHFPDTKNIRTGLVAHGPGIRKGAVIENMNLRDMTPIIVKLLGIPFPKVDGKIPAGLLE</sequence>
<keyword evidence="3" id="KW-1185">Reference proteome</keyword>
<dbReference type="Proteomes" id="UP000198850">
    <property type="component" value="Unassembled WGS sequence"/>
</dbReference>
<organism evidence="2 3">
    <name type="scientific">Pedobacter hartonius</name>
    <dbReference type="NCBI Taxonomy" id="425514"/>
    <lineage>
        <taxon>Bacteria</taxon>
        <taxon>Pseudomonadati</taxon>
        <taxon>Bacteroidota</taxon>
        <taxon>Sphingobacteriia</taxon>
        <taxon>Sphingobacteriales</taxon>
        <taxon>Sphingobacteriaceae</taxon>
        <taxon>Pedobacter</taxon>
    </lineage>
</organism>
<feature type="chain" id="PRO_5011771176" evidence="1">
    <location>
        <begin position="26"/>
        <end position="439"/>
    </location>
</feature>
<dbReference type="InterPro" id="IPR002591">
    <property type="entry name" value="Phosphodiest/P_Trfase"/>
</dbReference>